<sequence>MSTAAVAPGIEHAPGIGHGPGTEHSRNVEHSPHRGRSLALVEDVCFECGGALAESEEHVCADCCDLRAHAWCRDCGAILADADLGSGACADCTA</sequence>
<feature type="compositionally biased region" description="Basic and acidic residues" evidence="1">
    <location>
        <begin position="21"/>
        <end position="32"/>
    </location>
</feature>
<keyword evidence="3" id="KW-1185">Reference proteome</keyword>
<evidence type="ECO:0000256" key="1">
    <source>
        <dbReference type="SAM" id="MobiDB-lite"/>
    </source>
</evidence>
<reference evidence="2 3" key="1">
    <citation type="journal article" date="2021" name="J. Biosci. Bioeng.">
        <title>Identification and characterization of a chc gene cluster responsible for the aromatization pathway of cyclohexanecarboxylate degradation in Sinomonas cyclohexanicum ATCC 51369.</title>
        <authorList>
            <person name="Yamamoto T."/>
            <person name="Hasegawa Y."/>
            <person name="Lau P.C.K."/>
            <person name="Iwaki H."/>
        </authorList>
    </citation>
    <scope>NUCLEOTIDE SEQUENCE [LARGE SCALE GENOMIC DNA]</scope>
    <source>
        <strain evidence="2 3">ATCC 51369</strain>
    </source>
</reference>
<proteinExistence type="predicted"/>
<gene>
    <name evidence="2" type="ORF">SCMU_08300</name>
</gene>
<accession>A0ABM7PSC7</accession>
<name>A0ABM7PSC7_SINCY</name>
<dbReference type="Proteomes" id="UP001319861">
    <property type="component" value="Chromosome"/>
</dbReference>
<evidence type="ECO:0000313" key="2">
    <source>
        <dbReference type="EMBL" id="BCT74988.1"/>
    </source>
</evidence>
<organism evidence="2 3">
    <name type="scientific">Sinomonas cyclohexanicum</name>
    <name type="common">Corynebacterium cyclohexanicum</name>
    <dbReference type="NCBI Taxonomy" id="322009"/>
    <lineage>
        <taxon>Bacteria</taxon>
        <taxon>Bacillati</taxon>
        <taxon>Actinomycetota</taxon>
        <taxon>Actinomycetes</taxon>
        <taxon>Micrococcales</taxon>
        <taxon>Micrococcaceae</taxon>
        <taxon>Sinomonas</taxon>
    </lineage>
</organism>
<protein>
    <recommendedName>
        <fullName evidence="4">Double zinc ribbon</fullName>
    </recommendedName>
</protein>
<dbReference type="RefSeq" id="WP_229231765.1">
    <property type="nucleotide sequence ID" value="NZ_AP024525.1"/>
</dbReference>
<feature type="region of interest" description="Disordered" evidence="1">
    <location>
        <begin position="1"/>
        <end position="34"/>
    </location>
</feature>
<evidence type="ECO:0000313" key="3">
    <source>
        <dbReference type="Proteomes" id="UP001319861"/>
    </source>
</evidence>
<evidence type="ECO:0008006" key="4">
    <source>
        <dbReference type="Google" id="ProtNLM"/>
    </source>
</evidence>
<dbReference type="EMBL" id="AP024525">
    <property type="protein sequence ID" value="BCT74988.1"/>
    <property type="molecule type" value="Genomic_DNA"/>
</dbReference>